<feature type="compositionally biased region" description="Basic and acidic residues" evidence="11">
    <location>
        <begin position="329"/>
        <end position="351"/>
    </location>
</feature>
<name>A0AA85IPI7_TRIRE</name>
<feature type="compositionally biased region" description="Basic residues" evidence="11">
    <location>
        <begin position="22"/>
        <end position="31"/>
    </location>
</feature>
<protein>
    <recommendedName>
        <fullName evidence="12">C2H2-type domain-containing protein</fullName>
    </recommendedName>
</protein>
<dbReference type="AlphaFoldDB" id="A0AA85IPI7"/>
<sequence length="1115" mass="125484">MLNSTFNQNDHNNNTHQDHSSNYHHRRHHHQPTTSTLRKTRHKHKFTQRKNKYWIKRLNHYLRCMDYHMTSNYLRFRKNLKTLVSSGKHTDLKTFHHLENYFIKHYYYYGCCSVRDKRSMRNNNNNNNEPSLSDDSNTRTRLPNQYVNEWWNGRILWDSSSSHEYGDNLKEHFKQVVKQSNVKSADQGITYTSGEIHPENLQQCTEEIPNITDDEQCSKLHSEENVDTVKGINKSTNLKVRQSASPSIDLTHDNVKSSINSTSHDSGLGNSGHINMNLTNMDSFNKDTSYSTVVNHNNNTICSNSMSNTQQDESIHELALDLTVNRIPDHNSLDRSGSPRDKNELNQRDINRNQFYPPPPPPYHQHHQYHNYFKGVTKDQIHATGTMGTTTTTVSMTTVTKSIDSYTKGGSIEPSTTSTAVISNDICYDLPLSSSLYPYQQMQTTCPTKSMDLFTAAAAAYAAASLVQPFRNEDHKRSINSTTTIGTSGTPASPLPLTTPMNHIPPMNSSMYPTHQLLNTNISSTGNNNCSNNDEMNQTLSQFPAFLQSAILTMMKSAKLSHPDDNYASKSFMSPYSQTLLSIFNHSNYNWPPKSSTPVPDDLSSNTIGIMITSYCPLPNLPLPGALYNHNHLQQQQQQPQEQQIHPYDHHRHQYPLQFGMNSENIDEDYLMNEENIDDEIPPLASSPRSSSSSSPLPPPTVVPNSNEGEHKTNSKEKSSSTSHQQQSSSSTTRSSRPSEDYLEQFMKIDQTQNILWRQLADRFQRTLGPNQCGVCNKVLSCRSALTMHYRVHTEERPFVCIICDKRFSTKGNLKTHLGQHHETIEAYRTAVAIAMATGGTLPRPPPMSSSTTVSHGNPVSLPSIVTSIAEHIPVPASTSTASSLVSTSVSSSSSTTNSLLSSPKSQSNYPDFMKINPLDTSSNILNQNTFPLSWLPTALNSNSPVFNFQQRLDSNVLDQRRITRKEEEEDEVEKDSYNYYNPYANIDQSELTKISTNQIPRCHSDENHPNEDDGNAVDEADDDDDDDDVDDAESILSDIRPNYRMNEQSPGPLNYGRETPALLINGVNTSSPPSTSLSATFTSQPTHISSSAIKKDLFLEYTSSNKFLSVANCL</sequence>
<keyword evidence="3" id="KW-0677">Repeat</keyword>
<comment type="subcellular location">
    <subcellularLocation>
        <location evidence="1">Nucleus</location>
    </subcellularLocation>
</comment>
<dbReference type="SUPFAM" id="SSF57667">
    <property type="entry name" value="beta-beta-alpha zinc fingers"/>
    <property type="match status" value="1"/>
</dbReference>
<proteinExistence type="inferred from homology"/>
<feature type="region of interest" description="Disordered" evidence="11">
    <location>
        <begin position="964"/>
        <end position="985"/>
    </location>
</feature>
<evidence type="ECO:0000256" key="2">
    <source>
        <dbReference type="ARBA" id="ARBA00022723"/>
    </source>
</evidence>
<dbReference type="FunFam" id="3.30.160.60:FF:000130">
    <property type="entry name" value="Spalt-like transcription factor 4"/>
    <property type="match status" value="1"/>
</dbReference>
<evidence type="ECO:0000256" key="11">
    <source>
        <dbReference type="SAM" id="MobiDB-lite"/>
    </source>
</evidence>
<reference evidence="13" key="1">
    <citation type="submission" date="2022-06" db="EMBL/GenBank/DDBJ databases">
        <authorList>
            <person name="Berger JAMES D."/>
            <person name="Berger JAMES D."/>
        </authorList>
    </citation>
    <scope>NUCLEOTIDE SEQUENCE [LARGE SCALE GENOMIC DNA]</scope>
</reference>
<evidence type="ECO:0000256" key="1">
    <source>
        <dbReference type="ARBA" id="ARBA00004123"/>
    </source>
</evidence>
<feature type="region of interest" description="Disordered" evidence="11">
    <location>
        <begin position="121"/>
        <end position="140"/>
    </location>
</feature>
<reference evidence="14" key="2">
    <citation type="submission" date="2023-11" db="UniProtKB">
        <authorList>
            <consortium name="WormBaseParasite"/>
        </authorList>
    </citation>
    <scope>IDENTIFICATION</scope>
</reference>
<keyword evidence="4 10" id="KW-0863">Zinc-finger</keyword>
<feature type="compositionally biased region" description="Polar residues" evidence="11">
    <location>
        <begin position="129"/>
        <end position="140"/>
    </location>
</feature>
<dbReference type="PROSITE" id="PS50157">
    <property type="entry name" value="ZINC_FINGER_C2H2_2"/>
    <property type="match status" value="2"/>
</dbReference>
<organism evidence="13 14">
    <name type="scientific">Trichobilharzia regenti</name>
    <name type="common">Nasal bird schistosome</name>
    <dbReference type="NCBI Taxonomy" id="157069"/>
    <lineage>
        <taxon>Eukaryota</taxon>
        <taxon>Metazoa</taxon>
        <taxon>Spiralia</taxon>
        <taxon>Lophotrochozoa</taxon>
        <taxon>Platyhelminthes</taxon>
        <taxon>Trematoda</taxon>
        <taxon>Digenea</taxon>
        <taxon>Strigeidida</taxon>
        <taxon>Schistosomatoidea</taxon>
        <taxon>Schistosomatidae</taxon>
        <taxon>Trichobilharzia</taxon>
    </lineage>
</organism>
<evidence type="ECO:0000259" key="12">
    <source>
        <dbReference type="PROSITE" id="PS50157"/>
    </source>
</evidence>
<feature type="compositionally biased region" description="Acidic residues" evidence="11">
    <location>
        <begin position="1013"/>
        <end position="1034"/>
    </location>
</feature>
<feature type="compositionally biased region" description="Basic and acidic residues" evidence="11">
    <location>
        <begin position="708"/>
        <end position="719"/>
    </location>
</feature>
<feature type="region of interest" description="Disordered" evidence="11">
    <location>
        <begin position="329"/>
        <end position="367"/>
    </location>
</feature>
<dbReference type="InterPro" id="IPR036236">
    <property type="entry name" value="Znf_C2H2_sf"/>
</dbReference>
<dbReference type="InterPro" id="IPR013087">
    <property type="entry name" value="Znf_C2H2_type"/>
</dbReference>
<keyword evidence="2" id="KW-0479">Metal-binding</keyword>
<dbReference type="WBParaSite" id="TREG1_111250.1">
    <property type="protein sequence ID" value="TREG1_111250.1"/>
    <property type="gene ID" value="TREG1_111250"/>
</dbReference>
<feature type="domain" description="C2H2-type" evidence="12">
    <location>
        <begin position="799"/>
        <end position="821"/>
    </location>
</feature>
<dbReference type="GO" id="GO:0000981">
    <property type="term" value="F:DNA-binding transcription factor activity, RNA polymerase II-specific"/>
    <property type="evidence" value="ECO:0007669"/>
    <property type="project" value="TreeGrafter"/>
</dbReference>
<evidence type="ECO:0000256" key="7">
    <source>
        <dbReference type="ARBA" id="ARBA00023163"/>
    </source>
</evidence>
<feature type="region of interest" description="Disordered" evidence="11">
    <location>
        <begin position="1001"/>
        <end position="1037"/>
    </location>
</feature>
<feature type="compositionally biased region" description="Low complexity" evidence="11">
    <location>
        <begin position="720"/>
        <end position="736"/>
    </location>
</feature>
<feature type="domain" description="C2H2-type" evidence="12">
    <location>
        <begin position="771"/>
        <end position="798"/>
    </location>
</feature>
<dbReference type="PANTHER" id="PTHR23233:SF84">
    <property type="entry name" value="FI23031P1"/>
    <property type="match status" value="1"/>
</dbReference>
<keyword evidence="8" id="KW-0539">Nucleus</keyword>
<dbReference type="GO" id="GO:0000978">
    <property type="term" value="F:RNA polymerase II cis-regulatory region sequence-specific DNA binding"/>
    <property type="evidence" value="ECO:0007669"/>
    <property type="project" value="TreeGrafter"/>
</dbReference>
<evidence type="ECO:0000313" key="14">
    <source>
        <dbReference type="WBParaSite" id="TREG1_111250.1"/>
    </source>
</evidence>
<feature type="compositionally biased region" description="Low complexity" evidence="11">
    <location>
        <begin position="682"/>
        <end position="695"/>
    </location>
</feature>
<comment type="similarity">
    <text evidence="9">Belongs to the sal C2H2-type zinc-finger protein family.</text>
</comment>
<dbReference type="GO" id="GO:0008270">
    <property type="term" value="F:zinc ion binding"/>
    <property type="evidence" value="ECO:0007669"/>
    <property type="project" value="UniProtKB-KW"/>
</dbReference>
<evidence type="ECO:0000256" key="9">
    <source>
        <dbReference type="ARBA" id="ARBA00038474"/>
    </source>
</evidence>
<dbReference type="Gene3D" id="3.30.160.60">
    <property type="entry name" value="Classic Zinc Finger"/>
    <property type="match status" value="2"/>
</dbReference>
<keyword evidence="7" id="KW-0804">Transcription</keyword>
<dbReference type="PANTHER" id="PTHR23233">
    <property type="entry name" value="SAL-LIKE PROTEIN"/>
    <property type="match status" value="1"/>
</dbReference>
<keyword evidence="5" id="KW-0862">Zinc</keyword>
<evidence type="ECO:0000256" key="3">
    <source>
        <dbReference type="ARBA" id="ARBA00022737"/>
    </source>
</evidence>
<evidence type="ECO:0000256" key="4">
    <source>
        <dbReference type="ARBA" id="ARBA00022771"/>
    </source>
</evidence>
<dbReference type="InterPro" id="IPR051565">
    <property type="entry name" value="Sal_C2H2-zinc-finger"/>
</dbReference>
<accession>A0AA85IPI7</accession>
<feature type="compositionally biased region" description="Low complexity" evidence="11">
    <location>
        <begin position="1"/>
        <end position="15"/>
    </location>
</feature>
<dbReference type="SMART" id="SM00355">
    <property type="entry name" value="ZnF_C2H2"/>
    <property type="match status" value="2"/>
</dbReference>
<keyword evidence="13" id="KW-1185">Reference proteome</keyword>
<dbReference type="PROSITE" id="PS00028">
    <property type="entry name" value="ZINC_FINGER_C2H2_1"/>
    <property type="match status" value="1"/>
</dbReference>
<keyword evidence="6" id="KW-0805">Transcription regulation</keyword>
<feature type="compositionally biased region" description="Basic and acidic residues" evidence="11">
    <location>
        <begin position="1003"/>
        <end position="1012"/>
    </location>
</feature>
<evidence type="ECO:0000256" key="10">
    <source>
        <dbReference type="PROSITE-ProRule" id="PRU00042"/>
    </source>
</evidence>
<evidence type="ECO:0000256" key="6">
    <source>
        <dbReference type="ARBA" id="ARBA00023015"/>
    </source>
</evidence>
<dbReference type="GO" id="GO:0005634">
    <property type="term" value="C:nucleus"/>
    <property type="evidence" value="ECO:0007669"/>
    <property type="project" value="UniProtKB-SubCell"/>
</dbReference>
<feature type="region of interest" description="Disordered" evidence="11">
    <location>
        <begin position="679"/>
        <end position="739"/>
    </location>
</feature>
<evidence type="ECO:0000313" key="13">
    <source>
        <dbReference type="Proteomes" id="UP000050795"/>
    </source>
</evidence>
<dbReference type="Proteomes" id="UP000050795">
    <property type="component" value="Unassembled WGS sequence"/>
</dbReference>
<feature type="region of interest" description="Disordered" evidence="11">
    <location>
        <begin position="1"/>
        <end position="46"/>
    </location>
</feature>
<evidence type="ECO:0000256" key="8">
    <source>
        <dbReference type="ARBA" id="ARBA00023242"/>
    </source>
</evidence>
<evidence type="ECO:0000256" key="5">
    <source>
        <dbReference type="ARBA" id="ARBA00022833"/>
    </source>
</evidence>